<keyword evidence="8" id="KW-0804">Transcription</keyword>
<evidence type="ECO:0000313" key="14">
    <source>
        <dbReference type="Proteomes" id="UP001151760"/>
    </source>
</evidence>
<dbReference type="Pfam" id="PF05699">
    <property type="entry name" value="Dimer_Tnp_hAT"/>
    <property type="match status" value="1"/>
</dbReference>
<feature type="region of interest" description="Disordered" evidence="11">
    <location>
        <begin position="577"/>
        <end position="598"/>
    </location>
</feature>
<evidence type="ECO:0000256" key="6">
    <source>
        <dbReference type="ARBA" id="ARBA00023015"/>
    </source>
</evidence>
<dbReference type="PROSITE" id="PS50808">
    <property type="entry name" value="ZF_BED"/>
    <property type="match status" value="1"/>
</dbReference>
<keyword evidence="5" id="KW-0862">Zinc</keyword>
<organism evidence="13 14">
    <name type="scientific">Tanacetum coccineum</name>
    <dbReference type="NCBI Taxonomy" id="301880"/>
    <lineage>
        <taxon>Eukaryota</taxon>
        <taxon>Viridiplantae</taxon>
        <taxon>Streptophyta</taxon>
        <taxon>Embryophyta</taxon>
        <taxon>Tracheophyta</taxon>
        <taxon>Spermatophyta</taxon>
        <taxon>Magnoliopsida</taxon>
        <taxon>eudicotyledons</taxon>
        <taxon>Gunneridae</taxon>
        <taxon>Pentapetalae</taxon>
        <taxon>asterids</taxon>
        <taxon>campanulids</taxon>
        <taxon>Asterales</taxon>
        <taxon>Asteraceae</taxon>
        <taxon>Asteroideae</taxon>
        <taxon>Anthemideae</taxon>
        <taxon>Anthemidinae</taxon>
        <taxon>Tanacetum</taxon>
    </lineage>
</organism>
<evidence type="ECO:0000256" key="7">
    <source>
        <dbReference type="ARBA" id="ARBA00023125"/>
    </source>
</evidence>
<dbReference type="InterPro" id="IPR025525">
    <property type="entry name" value="hAT-like_transposase_RNase-H"/>
</dbReference>
<dbReference type="InterPro" id="IPR008906">
    <property type="entry name" value="HATC_C_dom"/>
</dbReference>
<dbReference type="PANTHER" id="PTHR46481:SF7">
    <property type="entry name" value="ZINC FINGER BED DOMAIN-CONTAINING PROTEIN RICESLEEPER 2-LIKE"/>
    <property type="match status" value="1"/>
</dbReference>
<dbReference type="Proteomes" id="UP001151760">
    <property type="component" value="Unassembled WGS sequence"/>
</dbReference>
<dbReference type="InterPro" id="IPR012337">
    <property type="entry name" value="RNaseH-like_sf"/>
</dbReference>
<evidence type="ECO:0000256" key="4">
    <source>
        <dbReference type="ARBA" id="ARBA00022771"/>
    </source>
</evidence>
<keyword evidence="7" id="KW-0238">DNA-binding</keyword>
<evidence type="ECO:0000256" key="9">
    <source>
        <dbReference type="ARBA" id="ARBA00023242"/>
    </source>
</evidence>
<evidence type="ECO:0000256" key="5">
    <source>
        <dbReference type="ARBA" id="ARBA00022833"/>
    </source>
</evidence>
<evidence type="ECO:0000256" key="3">
    <source>
        <dbReference type="ARBA" id="ARBA00022723"/>
    </source>
</evidence>
<accession>A0ABQ4ZYG5</accession>
<feature type="region of interest" description="Disordered" evidence="11">
    <location>
        <begin position="1"/>
        <end position="55"/>
    </location>
</feature>
<name>A0ABQ4ZYG5_9ASTR</name>
<protein>
    <submittedName>
        <fullName evidence="13">Zinc finger BED domain-containing protein RICESLEEPER 2</fullName>
    </submittedName>
</protein>
<evidence type="ECO:0000256" key="11">
    <source>
        <dbReference type="SAM" id="MobiDB-lite"/>
    </source>
</evidence>
<feature type="compositionally biased region" description="Low complexity" evidence="11">
    <location>
        <begin position="14"/>
        <end position="27"/>
    </location>
</feature>
<dbReference type="InterPro" id="IPR036236">
    <property type="entry name" value="Znf_C2H2_sf"/>
</dbReference>
<evidence type="ECO:0000259" key="12">
    <source>
        <dbReference type="PROSITE" id="PS50808"/>
    </source>
</evidence>
<evidence type="ECO:0000256" key="2">
    <source>
        <dbReference type="ARBA" id="ARBA00011738"/>
    </source>
</evidence>
<comment type="subunit">
    <text evidence="2">Homodimer.</text>
</comment>
<keyword evidence="3" id="KW-0479">Metal-binding</keyword>
<proteinExistence type="predicted"/>
<reference evidence="13" key="1">
    <citation type="journal article" date="2022" name="Int. J. Mol. Sci.">
        <title>Draft Genome of Tanacetum Coccineum: Genomic Comparison of Closely Related Tanacetum-Family Plants.</title>
        <authorList>
            <person name="Yamashiro T."/>
            <person name="Shiraishi A."/>
            <person name="Nakayama K."/>
            <person name="Satake H."/>
        </authorList>
    </citation>
    <scope>NUCLEOTIDE SEQUENCE</scope>
</reference>
<dbReference type="SUPFAM" id="SSF53098">
    <property type="entry name" value="Ribonuclease H-like"/>
    <property type="match status" value="1"/>
</dbReference>
<dbReference type="Pfam" id="PF14372">
    <property type="entry name" value="hAT-like_RNase-H"/>
    <property type="match status" value="1"/>
</dbReference>
<dbReference type="SMART" id="SM00614">
    <property type="entry name" value="ZnF_BED"/>
    <property type="match status" value="1"/>
</dbReference>
<evidence type="ECO:0000256" key="1">
    <source>
        <dbReference type="ARBA" id="ARBA00004123"/>
    </source>
</evidence>
<feature type="domain" description="BED-type" evidence="12">
    <location>
        <begin position="58"/>
        <end position="131"/>
    </location>
</feature>
<keyword evidence="6" id="KW-0805">Transcription regulation</keyword>
<keyword evidence="4 10" id="KW-0863">Zinc-finger</keyword>
<evidence type="ECO:0000256" key="10">
    <source>
        <dbReference type="PROSITE-ProRule" id="PRU00027"/>
    </source>
</evidence>
<dbReference type="PANTHER" id="PTHR46481">
    <property type="entry name" value="ZINC FINGER BED DOMAIN-CONTAINING PROTEIN 4"/>
    <property type="match status" value="1"/>
</dbReference>
<evidence type="ECO:0000256" key="8">
    <source>
        <dbReference type="ARBA" id="ARBA00023163"/>
    </source>
</evidence>
<gene>
    <name evidence="13" type="ORF">Tco_0801115</name>
</gene>
<comment type="subcellular location">
    <subcellularLocation>
        <location evidence="1">Nucleus</location>
    </subcellularLocation>
</comment>
<sequence>MDQQTPQQNNPYESISSSIPTFDSFSSQQNMTIEDETIDVETLGNEDKKRKRKAPTRKPKAECWKYFDQKFENDEDGVLIKMAYCKWCPAVFKADSQRHGTRHLNNHYPNCESNPDVEKLKKQKKLAFKKSIGEKDEGGTSSGTLETWKYDEKVIKESLIRLIVLAELPFKFVEHPAFIKFSSDMQPRFNMPSRFKIVRDVSKFYLEERKSLFSFLSKDSTTVHLTTDTWTSSCKRMNFMVLTAHFIDDGWVMHKRIINFRPIHSHRGVDIGRALLECITAWGLKNVMTVTVDNIASNDKAIEYLVENLPTKYDNGKHFHIRCMAHILNLIVKDGLKTYKKEVDTIALAVKYIKHSSQRVTNFKESVENATDSKKFLVSECPTRWNSTHDMLKTAIELKDAFFDYDFNNSCFARDLEETPKRADFEVCRKVVQFLEKFKETTELVSNVSSPVAHLWFGEVLDIDKHLREWQANASFKNMIGDMRKKYDKYWGDYKKINHYMYFAVILDPTMKSEIVKYGFKHLIENGCMPMDQDEEDSQETPFQFLTPDELCDKFVEKVEKDMGLLFAMYKEKYSTTTSSDLPRPMSSKSGSSKSRRGNAFLNSFKDKLGNKSSGGEDELRKYLKEPRLELEDDEDFDILTWWKLNSPRFPIVSRMAKDILCIQVSTVASESTFSASGRVLDPYRNSLAPNIVEALVCTQDWIRTSSRNITMDTLEGLMKDDELAKEIQEGLDKQKGEQGQGREKNVQA</sequence>
<reference evidence="13" key="2">
    <citation type="submission" date="2022-01" db="EMBL/GenBank/DDBJ databases">
        <authorList>
            <person name="Yamashiro T."/>
            <person name="Shiraishi A."/>
            <person name="Satake H."/>
            <person name="Nakayama K."/>
        </authorList>
    </citation>
    <scope>NUCLEOTIDE SEQUENCE</scope>
</reference>
<dbReference type="EMBL" id="BQNB010011709">
    <property type="protein sequence ID" value="GJS94147.1"/>
    <property type="molecule type" value="Genomic_DNA"/>
</dbReference>
<dbReference type="InterPro" id="IPR052035">
    <property type="entry name" value="ZnF_BED_domain_contain"/>
</dbReference>
<comment type="caution">
    <text evidence="13">The sequence shown here is derived from an EMBL/GenBank/DDBJ whole genome shotgun (WGS) entry which is preliminary data.</text>
</comment>
<keyword evidence="9" id="KW-0539">Nucleus</keyword>
<feature type="compositionally biased region" description="Polar residues" evidence="11">
    <location>
        <begin position="1"/>
        <end position="13"/>
    </location>
</feature>
<dbReference type="SUPFAM" id="SSF57667">
    <property type="entry name" value="beta-beta-alpha zinc fingers"/>
    <property type="match status" value="1"/>
</dbReference>
<feature type="region of interest" description="Disordered" evidence="11">
    <location>
        <begin position="727"/>
        <end position="749"/>
    </location>
</feature>
<evidence type="ECO:0000313" key="13">
    <source>
        <dbReference type="EMBL" id="GJS94147.1"/>
    </source>
</evidence>
<dbReference type="InterPro" id="IPR003656">
    <property type="entry name" value="Znf_BED"/>
</dbReference>
<keyword evidence="14" id="KW-1185">Reference proteome</keyword>